<comment type="caution">
    <text evidence="1">The sequence shown here is derived from an EMBL/GenBank/DDBJ whole genome shotgun (WGS) entry which is preliminary data.</text>
</comment>
<dbReference type="AlphaFoldDB" id="A0A8J2L8A3"/>
<gene>
    <name evidence="1" type="ORF">AFUS01_LOCUS39928</name>
</gene>
<evidence type="ECO:0000313" key="1">
    <source>
        <dbReference type="EMBL" id="CAG7830102.1"/>
    </source>
</evidence>
<protein>
    <submittedName>
        <fullName evidence="1">Uncharacterized protein</fullName>
    </submittedName>
</protein>
<name>A0A8J2L8A3_9HEXA</name>
<sequence length="61" mass="6995">MVELKEQGTLEPEEIRHLSGVGRMSQQDGFSALYDIVFKKQAVFQLLEAWSSTGNEHMIRK</sequence>
<dbReference type="EMBL" id="CAJVCH010554289">
    <property type="protein sequence ID" value="CAG7830102.1"/>
    <property type="molecule type" value="Genomic_DNA"/>
</dbReference>
<feature type="non-terminal residue" evidence="1">
    <location>
        <position position="61"/>
    </location>
</feature>
<accession>A0A8J2L8A3</accession>
<evidence type="ECO:0000313" key="2">
    <source>
        <dbReference type="Proteomes" id="UP000708208"/>
    </source>
</evidence>
<reference evidence="1" key="1">
    <citation type="submission" date="2021-06" db="EMBL/GenBank/DDBJ databases">
        <authorList>
            <person name="Hodson N. C."/>
            <person name="Mongue J. A."/>
            <person name="Jaron S. K."/>
        </authorList>
    </citation>
    <scope>NUCLEOTIDE SEQUENCE</scope>
</reference>
<proteinExistence type="predicted"/>
<organism evidence="1 2">
    <name type="scientific">Allacma fusca</name>
    <dbReference type="NCBI Taxonomy" id="39272"/>
    <lineage>
        <taxon>Eukaryota</taxon>
        <taxon>Metazoa</taxon>
        <taxon>Ecdysozoa</taxon>
        <taxon>Arthropoda</taxon>
        <taxon>Hexapoda</taxon>
        <taxon>Collembola</taxon>
        <taxon>Symphypleona</taxon>
        <taxon>Sminthuridae</taxon>
        <taxon>Allacma</taxon>
    </lineage>
</organism>
<dbReference type="Proteomes" id="UP000708208">
    <property type="component" value="Unassembled WGS sequence"/>
</dbReference>
<keyword evidence="2" id="KW-1185">Reference proteome</keyword>